<dbReference type="EMBL" id="KZ821674">
    <property type="protein sequence ID" value="PYH87073.1"/>
    <property type="molecule type" value="Genomic_DNA"/>
</dbReference>
<dbReference type="VEuPathDB" id="FungiDB:BO82DRAFT_349603"/>
<dbReference type="AlphaFoldDB" id="A0A319D7W3"/>
<reference evidence="1 2" key="1">
    <citation type="submission" date="2016-12" db="EMBL/GenBank/DDBJ databases">
        <title>The genomes of Aspergillus section Nigri reveals drivers in fungal speciation.</title>
        <authorList>
            <consortium name="DOE Joint Genome Institute"/>
            <person name="Vesth T.C."/>
            <person name="Nybo J."/>
            <person name="Theobald S."/>
            <person name="Brandl J."/>
            <person name="Frisvad J.C."/>
            <person name="Nielsen K.F."/>
            <person name="Lyhne E.K."/>
            <person name="Kogle M.E."/>
            <person name="Kuo A."/>
            <person name="Riley R."/>
            <person name="Clum A."/>
            <person name="Nolan M."/>
            <person name="Lipzen A."/>
            <person name="Salamov A."/>
            <person name="Henrissat B."/>
            <person name="Wiebenga A."/>
            <person name="De Vries R.P."/>
            <person name="Grigoriev I.V."/>
            <person name="Mortensen U.H."/>
            <person name="Andersen M.R."/>
            <person name="Baker S.E."/>
        </authorList>
    </citation>
    <scope>NUCLEOTIDE SEQUENCE [LARGE SCALE GENOMIC DNA]</scope>
    <source>
        <strain evidence="1 2">CBS 121591</strain>
    </source>
</reference>
<protein>
    <submittedName>
        <fullName evidence="1">Uncharacterized protein</fullName>
    </submittedName>
</protein>
<sequence>MISPHRPAPASQGSPALTIRHIVLPLSSFLIHSSLSSPFRQSGSTFFNDPQPLLKSQSTRVSGHVDLPAHHEAAQQGLAFLPSDDEVKERALSGHLMLTVLGRVEGCAGLPVNTTGL</sequence>
<organism evidence="1 2">
    <name type="scientific">Aspergillus uvarum CBS 121591</name>
    <dbReference type="NCBI Taxonomy" id="1448315"/>
    <lineage>
        <taxon>Eukaryota</taxon>
        <taxon>Fungi</taxon>
        <taxon>Dikarya</taxon>
        <taxon>Ascomycota</taxon>
        <taxon>Pezizomycotina</taxon>
        <taxon>Eurotiomycetes</taxon>
        <taxon>Eurotiomycetidae</taxon>
        <taxon>Eurotiales</taxon>
        <taxon>Aspergillaceae</taxon>
        <taxon>Aspergillus</taxon>
        <taxon>Aspergillus subgen. Circumdati</taxon>
    </lineage>
</organism>
<feature type="non-terminal residue" evidence="1">
    <location>
        <position position="117"/>
    </location>
</feature>
<evidence type="ECO:0000313" key="1">
    <source>
        <dbReference type="EMBL" id="PYH87073.1"/>
    </source>
</evidence>
<accession>A0A319D7W3</accession>
<evidence type="ECO:0000313" key="2">
    <source>
        <dbReference type="Proteomes" id="UP000248340"/>
    </source>
</evidence>
<dbReference type="Proteomes" id="UP000248340">
    <property type="component" value="Unassembled WGS sequence"/>
</dbReference>
<dbReference type="GeneID" id="37136653"/>
<gene>
    <name evidence="1" type="ORF">BO82DRAFT_349603</name>
</gene>
<keyword evidence="2" id="KW-1185">Reference proteome</keyword>
<proteinExistence type="predicted"/>
<dbReference type="RefSeq" id="XP_025497273.1">
    <property type="nucleotide sequence ID" value="XM_025633912.1"/>
</dbReference>
<name>A0A319D7W3_9EURO</name>